<accession>A0A1G6IBX3</accession>
<evidence type="ECO:0000256" key="2">
    <source>
        <dbReference type="ARBA" id="ARBA00022475"/>
    </source>
</evidence>
<protein>
    <submittedName>
        <fullName evidence="6">ATP synthase protein I</fullName>
    </submittedName>
</protein>
<keyword evidence="3" id="KW-0812">Transmembrane</keyword>
<dbReference type="Pfam" id="PF03899">
    <property type="entry name" value="ATP-synt_I"/>
    <property type="match status" value="1"/>
</dbReference>
<keyword evidence="7" id="KW-1185">Reference proteome</keyword>
<dbReference type="RefSeq" id="WP_045733559.1">
    <property type="nucleotide sequence ID" value="NZ_FMZQ01000001.1"/>
</dbReference>
<evidence type="ECO:0000256" key="3">
    <source>
        <dbReference type="ARBA" id="ARBA00022692"/>
    </source>
</evidence>
<evidence type="ECO:0000313" key="7">
    <source>
        <dbReference type="Proteomes" id="UP000199467"/>
    </source>
</evidence>
<sequence>MGIPSKVPFHRQPGFPILILQAIVTAVIAVIFAVSGGWVAAYSALLGGLIALLANAYFAFKAFRYFGARSARAIVQSIWAGAMGKWIITAVLFALAFVGVEPLAPMQLFIGYLLGLLAAACAPLLMKVF</sequence>
<dbReference type="EMBL" id="FMZQ01000001">
    <property type="protein sequence ID" value="SDC03958.1"/>
    <property type="molecule type" value="Genomic_DNA"/>
</dbReference>
<keyword evidence="5" id="KW-0472">Membrane</keyword>
<gene>
    <name evidence="6" type="ORF">SAMN05216576_101187</name>
</gene>
<reference evidence="7" key="1">
    <citation type="submission" date="2016-10" db="EMBL/GenBank/DDBJ databases">
        <authorList>
            <person name="Varghese N."/>
            <person name="Submissions S."/>
        </authorList>
    </citation>
    <scope>NUCLEOTIDE SEQUENCE [LARGE SCALE GENOMIC DNA]</scope>
    <source>
        <strain evidence="7">DSM 26382</strain>
    </source>
</reference>
<keyword evidence="4" id="KW-1133">Transmembrane helix</keyword>
<dbReference type="Proteomes" id="UP000199467">
    <property type="component" value="Unassembled WGS sequence"/>
</dbReference>
<evidence type="ECO:0000256" key="1">
    <source>
        <dbReference type="ARBA" id="ARBA00004651"/>
    </source>
</evidence>
<dbReference type="NCBIfam" id="NF004414">
    <property type="entry name" value="PRK05760.1"/>
    <property type="match status" value="1"/>
</dbReference>
<dbReference type="GO" id="GO:0005886">
    <property type="term" value="C:plasma membrane"/>
    <property type="evidence" value="ECO:0007669"/>
    <property type="project" value="UniProtKB-SubCell"/>
</dbReference>
<evidence type="ECO:0000313" key="6">
    <source>
        <dbReference type="EMBL" id="SDC03958.1"/>
    </source>
</evidence>
<evidence type="ECO:0000256" key="5">
    <source>
        <dbReference type="ARBA" id="ARBA00023136"/>
    </source>
</evidence>
<dbReference type="GeneID" id="83644354"/>
<proteinExistence type="predicted"/>
<name>A0A1G6IBX3_9GAMM</name>
<keyword evidence="2" id="KW-1003">Cell membrane</keyword>
<comment type="subcellular location">
    <subcellularLocation>
        <location evidence="1">Cell membrane</location>
        <topology evidence="1">Multi-pass membrane protein</topology>
    </subcellularLocation>
</comment>
<dbReference type="InterPro" id="IPR005598">
    <property type="entry name" value="ATP_synth_I"/>
</dbReference>
<dbReference type="AlphaFoldDB" id="A0A1G6IBX3"/>
<evidence type="ECO:0000256" key="4">
    <source>
        <dbReference type="ARBA" id="ARBA00022989"/>
    </source>
</evidence>
<organism evidence="6 7">
    <name type="scientific">Ectopseudomonas chengduensis</name>
    <dbReference type="NCBI Taxonomy" id="489632"/>
    <lineage>
        <taxon>Bacteria</taxon>
        <taxon>Pseudomonadati</taxon>
        <taxon>Pseudomonadota</taxon>
        <taxon>Gammaproteobacteria</taxon>
        <taxon>Pseudomonadales</taxon>
        <taxon>Pseudomonadaceae</taxon>
        <taxon>Ectopseudomonas</taxon>
    </lineage>
</organism>